<proteinExistence type="predicted"/>
<feature type="chain" id="PRO_5035770198" evidence="2">
    <location>
        <begin position="26"/>
        <end position="469"/>
    </location>
</feature>
<name>A0A8S0RE60_OLEEU</name>
<comment type="caution">
    <text evidence="3">The sequence shown here is derived from an EMBL/GenBank/DDBJ whole genome shotgun (WGS) entry which is preliminary data.</text>
</comment>
<feature type="region of interest" description="Disordered" evidence="1">
    <location>
        <begin position="35"/>
        <end position="85"/>
    </location>
</feature>
<keyword evidence="4" id="KW-1185">Reference proteome</keyword>
<dbReference type="PROSITE" id="PS51257">
    <property type="entry name" value="PROKAR_LIPOPROTEIN"/>
    <property type="match status" value="1"/>
</dbReference>
<protein>
    <submittedName>
        <fullName evidence="3">Uncharacterized protein</fullName>
    </submittedName>
</protein>
<feature type="signal peptide" evidence="2">
    <location>
        <begin position="1"/>
        <end position="25"/>
    </location>
</feature>
<dbReference type="EMBL" id="CACTIH010002824">
    <property type="protein sequence ID" value="CAA2977096.1"/>
    <property type="molecule type" value="Genomic_DNA"/>
</dbReference>
<feature type="compositionally biased region" description="Basic and acidic residues" evidence="1">
    <location>
        <begin position="172"/>
        <end position="192"/>
    </location>
</feature>
<feature type="compositionally biased region" description="Low complexity" evidence="1">
    <location>
        <begin position="240"/>
        <end position="251"/>
    </location>
</feature>
<feature type="compositionally biased region" description="Basic and acidic residues" evidence="1">
    <location>
        <begin position="52"/>
        <end position="63"/>
    </location>
</feature>
<feature type="region of interest" description="Disordered" evidence="1">
    <location>
        <begin position="221"/>
        <end position="272"/>
    </location>
</feature>
<feature type="compositionally biased region" description="Low complexity" evidence="1">
    <location>
        <begin position="447"/>
        <end position="469"/>
    </location>
</feature>
<feature type="compositionally biased region" description="Basic residues" evidence="1">
    <location>
        <begin position="155"/>
        <end position="166"/>
    </location>
</feature>
<reference evidence="3 4" key="1">
    <citation type="submission" date="2019-12" db="EMBL/GenBank/DDBJ databases">
        <authorList>
            <person name="Alioto T."/>
            <person name="Alioto T."/>
            <person name="Gomez Garrido J."/>
        </authorList>
    </citation>
    <scope>NUCLEOTIDE SEQUENCE [LARGE SCALE GENOMIC DNA]</scope>
</reference>
<accession>A0A8S0RE60</accession>
<dbReference type="Gramene" id="OE9A035127T1">
    <property type="protein sequence ID" value="OE9A035127C1"/>
    <property type="gene ID" value="OE9A035127"/>
</dbReference>
<feature type="compositionally biased region" description="Low complexity" evidence="1">
    <location>
        <begin position="316"/>
        <end position="340"/>
    </location>
</feature>
<feature type="region of interest" description="Disordered" evidence="1">
    <location>
        <begin position="443"/>
        <end position="469"/>
    </location>
</feature>
<evidence type="ECO:0000313" key="4">
    <source>
        <dbReference type="Proteomes" id="UP000594638"/>
    </source>
</evidence>
<dbReference type="AlphaFoldDB" id="A0A8S0RE60"/>
<evidence type="ECO:0000256" key="1">
    <source>
        <dbReference type="SAM" id="MobiDB-lite"/>
    </source>
</evidence>
<feature type="compositionally biased region" description="Low complexity" evidence="1">
    <location>
        <begin position="394"/>
        <end position="425"/>
    </location>
</feature>
<feature type="compositionally biased region" description="Low complexity" evidence="1">
    <location>
        <begin position="105"/>
        <end position="130"/>
    </location>
</feature>
<dbReference type="Proteomes" id="UP000594638">
    <property type="component" value="Unassembled WGS sequence"/>
</dbReference>
<organism evidence="3 4">
    <name type="scientific">Olea europaea subsp. europaea</name>
    <dbReference type="NCBI Taxonomy" id="158383"/>
    <lineage>
        <taxon>Eukaryota</taxon>
        <taxon>Viridiplantae</taxon>
        <taxon>Streptophyta</taxon>
        <taxon>Embryophyta</taxon>
        <taxon>Tracheophyta</taxon>
        <taxon>Spermatophyta</taxon>
        <taxon>Magnoliopsida</taxon>
        <taxon>eudicotyledons</taxon>
        <taxon>Gunneridae</taxon>
        <taxon>Pentapetalae</taxon>
        <taxon>asterids</taxon>
        <taxon>lamiids</taxon>
        <taxon>Lamiales</taxon>
        <taxon>Oleaceae</taxon>
        <taxon>Oleeae</taxon>
        <taxon>Olea</taxon>
    </lineage>
</organism>
<feature type="compositionally biased region" description="Low complexity" evidence="1">
    <location>
        <begin position="365"/>
        <end position="384"/>
    </location>
</feature>
<evidence type="ECO:0000313" key="3">
    <source>
        <dbReference type="EMBL" id="CAA2977096.1"/>
    </source>
</evidence>
<evidence type="ECO:0000256" key="2">
    <source>
        <dbReference type="SAM" id="SignalP"/>
    </source>
</evidence>
<feature type="region of interest" description="Disordered" evidence="1">
    <location>
        <begin position="102"/>
        <end position="199"/>
    </location>
</feature>
<sequence>MELQQRRLALMGLLVALVATSACLAMPSIESEPVKVTHRNSGPRYEIAADNEVERTKIPEELAQRPPQEVAPPQAEGDQSGEPQPIGHLAIRRIYLFPIMPTRGSSSDWSSSEGEQPQAGGEQEQQQGGSAFAKPFWPFLTPARPSRTHAEGPHEHHHHHHEHRPHLFGADEASRSPSRPDQDRAESGEREGTAMAPREPLFDPIQMMLDMMHQAINAQMVPPQMPPQGDLNKDDRPAPSNDNSPSESSPGSDERPKMPGVGPQLKPAQNETREEIVEIEGKKYLRKTIVNRHVGENLIFMTKRLIFVPLNETETPDTTTETVATTTTTSTPAVTSSSSTPEGITEPSVIPDRVGENKPQPSTEPPATTTTMASPTTTITTTTTEEAKERVSESSPTAAPSTEQPTTTTTTTTTAEPTTPKATESFVDRVSNVIEKAAERLVEEVKSTTTTTTTQAPTVASSTSDNKPQ</sequence>
<gene>
    <name evidence="3" type="ORF">OLEA9_A035127</name>
</gene>
<feature type="region of interest" description="Disordered" evidence="1">
    <location>
        <begin position="315"/>
        <end position="427"/>
    </location>
</feature>
<keyword evidence="2" id="KW-0732">Signal</keyword>